<reference evidence="2 3" key="1">
    <citation type="submission" date="2020-08" db="EMBL/GenBank/DDBJ databases">
        <title>Genome sequence of Acidovorax monticola KACC 19171T.</title>
        <authorList>
            <person name="Hyun D.-W."/>
            <person name="Bae J.-W."/>
        </authorList>
    </citation>
    <scope>NUCLEOTIDE SEQUENCE [LARGE SCALE GENOMIC DNA]</scope>
    <source>
        <strain evidence="2 3">KACC 19171</strain>
    </source>
</reference>
<protein>
    <recommendedName>
        <fullName evidence="4">Holin</fullName>
    </recommendedName>
</protein>
<keyword evidence="1" id="KW-1133">Transmembrane helix</keyword>
<dbReference type="AlphaFoldDB" id="A0A7H0HG24"/>
<evidence type="ECO:0000313" key="3">
    <source>
        <dbReference type="Proteomes" id="UP000516057"/>
    </source>
</evidence>
<feature type="transmembrane region" description="Helical" evidence="1">
    <location>
        <begin position="37"/>
        <end position="55"/>
    </location>
</feature>
<dbReference type="Proteomes" id="UP000516057">
    <property type="component" value="Chromosome"/>
</dbReference>
<keyword evidence="1" id="KW-0472">Membrane</keyword>
<evidence type="ECO:0000313" key="2">
    <source>
        <dbReference type="EMBL" id="QNP59490.1"/>
    </source>
</evidence>
<evidence type="ECO:0008006" key="4">
    <source>
        <dbReference type="Google" id="ProtNLM"/>
    </source>
</evidence>
<dbReference type="RefSeq" id="WP_187736473.1">
    <property type="nucleotide sequence ID" value="NZ_CP060790.1"/>
</dbReference>
<keyword evidence="1" id="KW-0812">Transmembrane</keyword>
<organism evidence="2 3">
    <name type="scientific">Paenacidovorax monticola</name>
    <dbReference type="NCBI Taxonomy" id="1926868"/>
    <lineage>
        <taxon>Bacteria</taxon>
        <taxon>Pseudomonadati</taxon>
        <taxon>Pseudomonadota</taxon>
        <taxon>Betaproteobacteria</taxon>
        <taxon>Burkholderiales</taxon>
        <taxon>Comamonadaceae</taxon>
        <taxon>Paenacidovorax</taxon>
    </lineage>
</organism>
<gene>
    <name evidence="2" type="ORF">H9L24_00145</name>
</gene>
<keyword evidence="3" id="KW-1185">Reference proteome</keyword>
<proteinExistence type="predicted"/>
<sequence>MDRESIIKAIGVETAKASPPVAVVAHQAVNGWTMSHTLTALTIVYVAAQLGYLLWKWRNERAERIAKQAACEVAQ</sequence>
<dbReference type="EMBL" id="CP060790">
    <property type="protein sequence ID" value="QNP59490.1"/>
    <property type="molecule type" value="Genomic_DNA"/>
</dbReference>
<accession>A0A7H0HG24</accession>
<dbReference type="KEGG" id="amon:H9L24_00145"/>
<evidence type="ECO:0000256" key="1">
    <source>
        <dbReference type="SAM" id="Phobius"/>
    </source>
</evidence>
<name>A0A7H0HG24_9BURK</name>